<keyword evidence="2" id="KW-0274">FAD</keyword>
<dbReference type="GO" id="GO:0071949">
    <property type="term" value="F:FAD binding"/>
    <property type="evidence" value="ECO:0007669"/>
    <property type="project" value="InterPro"/>
</dbReference>
<reference evidence="6" key="1">
    <citation type="submission" date="2021-07" db="EMBL/GenBank/DDBJ databases">
        <authorList>
            <person name="Branca A.L. A."/>
        </authorList>
    </citation>
    <scope>NUCLEOTIDE SEQUENCE</scope>
</reference>
<dbReference type="InterPro" id="IPR036188">
    <property type="entry name" value="FAD/NAD-bd_sf"/>
</dbReference>
<dbReference type="PRINTS" id="PR00420">
    <property type="entry name" value="RNGMNOXGNASE"/>
</dbReference>
<evidence type="ECO:0000256" key="4">
    <source>
        <dbReference type="SAM" id="Phobius"/>
    </source>
</evidence>
<evidence type="ECO:0000313" key="6">
    <source>
        <dbReference type="EMBL" id="CAG8379566.1"/>
    </source>
</evidence>
<evidence type="ECO:0000313" key="7">
    <source>
        <dbReference type="Proteomes" id="UP001152646"/>
    </source>
</evidence>
<dbReference type="InterPro" id="IPR002938">
    <property type="entry name" value="FAD-bd"/>
</dbReference>
<dbReference type="SUPFAM" id="SSF51905">
    <property type="entry name" value="FAD/NAD(P)-binding domain"/>
    <property type="match status" value="1"/>
</dbReference>
<keyword evidence="4" id="KW-1133">Transmembrane helix</keyword>
<gene>
    <name evidence="6" type="ORF">PSALAMII_LOCUS5866</name>
</gene>
<accession>A0A9W4NL55</accession>
<dbReference type="GO" id="GO:0016491">
    <property type="term" value="F:oxidoreductase activity"/>
    <property type="evidence" value="ECO:0007669"/>
    <property type="project" value="UniProtKB-KW"/>
</dbReference>
<dbReference type="OrthoDB" id="417877at2759"/>
<dbReference type="EMBL" id="CAJVPA010000185">
    <property type="protein sequence ID" value="CAG8379566.1"/>
    <property type="molecule type" value="Genomic_DNA"/>
</dbReference>
<dbReference type="Pfam" id="PF01494">
    <property type="entry name" value="FAD_binding_3"/>
    <property type="match status" value="1"/>
</dbReference>
<evidence type="ECO:0000256" key="1">
    <source>
        <dbReference type="ARBA" id="ARBA00022630"/>
    </source>
</evidence>
<keyword evidence="4" id="KW-0812">Transmembrane</keyword>
<sequence>MRPDTSIEVAIIGGGIAGVTAAIGLLSKGISVKLYERASAFREIGAGIGLSPNAERAMLLLNPNIHAVFKKLATPNTEDWFQYVDGFNRSEKGDGEELLFKVYLGERGFEGCRRTDFLNELVKLLPEGCVEFRKDLVNITEPRDECTMITLHFADGSTSTADAVLGCDGLRSRVREHVLGVEHSAVRPSYTHKLAYRGVIPIEDAIQAIGKEKSLTRFMHLGPGCHVLTFPVSMCTMLNVVAFVTDPNDWPSVDQTTFPATKEEVLESFASFGPVVTAIMDLLVHRLDKWGIFDLHESPVTTYVSQGGRVCLVGDAAHAAAPHHGAGAGSAIEDALALAVALEEVDKTLSANQQPVSRQMAISAAFSAYESVRYERTQWLIESSRFMGEVFEWQTALCEADPAKCHSEVEWRSHTIWDYDVDQMVEAVSAIFGSKVSEALGHDRGL</sequence>
<keyword evidence="4" id="KW-0472">Membrane</keyword>
<dbReference type="AlphaFoldDB" id="A0A9W4NL55"/>
<dbReference type="Proteomes" id="UP001152646">
    <property type="component" value="Unassembled WGS sequence"/>
</dbReference>
<dbReference type="PANTHER" id="PTHR46720">
    <property type="entry name" value="HYDROXYLASE, PUTATIVE (AFU_ORTHOLOGUE AFUA_3G01460)-RELATED"/>
    <property type="match status" value="1"/>
</dbReference>
<comment type="caution">
    <text evidence="6">The sequence shown here is derived from an EMBL/GenBank/DDBJ whole genome shotgun (WGS) entry which is preliminary data.</text>
</comment>
<dbReference type="FunFam" id="3.50.50.60:FF:000153">
    <property type="entry name" value="Salicylate hydroxylase, putative"/>
    <property type="match status" value="1"/>
</dbReference>
<evidence type="ECO:0000259" key="5">
    <source>
        <dbReference type="Pfam" id="PF01494"/>
    </source>
</evidence>
<proteinExistence type="predicted"/>
<keyword evidence="1" id="KW-0285">Flavoprotein</keyword>
<dbReference type="GO" id="GO:0044550">
    <property type="term" value="P:secondary metabolite biosynthetic process"/>
    <property type="evidence" value="ECO:0007669"/>
    <property type="project" value="TreeGrafter"/>
</dbReference>
<protein>
    <recommendedName>
        <fullName evidence="5">FAD-binding domain-containing protein</fullName>
    </recommendedName>
</protein>
<dbReference type="SUPFAM" id="SSF54373">
    <property type="entry name" value="FAD-linked reductases, C-terminal domain"/>
    <property type="match status" value="1"/>
</dbReference>
<dbReference type="PANTHER" id="PTHR46720:SF3">
    <property type="entry name" value="FAD-BINDING DOMAIN-CONTAINING PROTEIN-RELATED"/>
    <property type="match status" value="1"/>
</dbReference>
<feature type="domain" description="FAD-binding" evidence="5">
    <location>
        <begin position="7"/>
        <end position="345"/>
    </location>
</feature>
<feature type="transmembrane region" description="Helical" evidence="4">
    <location>
        <begin position="6"/>
        <end position="27"/>
    </location>
</feature>
<organism evidence="6 7">
    <name type="scientific">Penicillium salamii</name>
    <dbReference type="NCBI Taxonomy" id="1612424"/>
    <lineage>
        <taxon>Eukaryota</taxon>
        <taxon>Fungi</taxon>
        <taxon>Dikarya</taxon>
        <taxon>Ascomycota</taxon>
        <taxon>Pezizomycotina</taxon>
        <taxon>Eurotiomycetes</taxon>
        <taxon>Eurotiomycetidae</taxon>
        <taxon>Eurotiales</taxon>
        <taxon>Aspergillaceae</taxon>
        <taxon>Penicillium</taxon>
    </lineage>
</organism>
<evidence type="ECO:0000256" key="2">
    <source>
        <dbReference type="ARBA" id="ARBA00022827"/>
    </source>
</evidence>
<dbReference type="InterPro" id="IPR051104">
    <property type="entry name" value="FAD_monoxygenase"/>
</dbReference>
<keyword evidence="3" id="KW-0560">Oxidoreductase</keyword>
<name>A0A9W4NL55_9EURO</name>
<dbReference type="Gene3D" id="3.50.50.60">
    <property type="entry name" value="FAD/NAD(P)-binding domain"/>
    <property type="match status" value="1"/>
</dbReference>
<evidence type="ECO:0000256" key="3">
    <source>
        <dbReference type="ARBA" id="ARBA00023002"/>
    </source>
</evidence>